<dbReference type="AlphaFoldDB" id="A0A5M3MR02"/>
<comment type="caution">
    <text evidence="1">The sequence shown here is derived from an EMBL/GenBank/DDBJ whole genome shotgun (WGS) entry which is preliminary data.</text>
</comment>
<keyword evidence="2" id="KW-1185">Reference proteome</keyword>
<name>A0A5M3MR02_CONPW</name>
<proteinExistence type="predicted"/>
<reference evidence="2" key="1">
    <citation type="journal article" date="2012" name="Science">
        <title>The Paleozoic origin of enzymatic lignin decomposition reconstructed from 31 fungal genomes.</title>
        <authorList>
            <person name="Floudas D."/>
            <person name="Binder M."/>
            <person name="Riley R."/>
            <person name="Barry K."/>
            <person name="Blanchette R.A."/>
            <person name="Henrissat B."/>
            <person name="Martinez A.T."/>
            <person name="Otillar R."/>
            <person name="Spatafora J.W."/>
            <person name="Yadav J.S."/>
            <person name="Aerts A."/>
            <person name="Benoit I."/>
            <person name="Boyd A."/>
            <person name="Carlson A."/>
            <person name="Copeland A."/>
            <person name="Coutinho P.M."/>
            <person name="de Vries R.P."/>
            <person name="Ferreira P."/>
            <person name="Findley K."/>
            <person name="Foster B."/>
            <person name="Gaskell J."/>
            <person name="Glotzer D."/>
            <person name="Gorecki P."/>
            <person name="Heitman J."/>
            <person name="Hesse C."/>
            <person name="Hori C."/>
            <person name="Igarashi K."/>
            <person name="Jurgens J.A."/>
            <person name="Kallen N."/>
            <person name="Kersten P."/>
            <person name="Kohler A."/>
            <person name="Kuees U."/>
            <person name="Kumar T.K.A."/>
            <person name="Kuo A."/>
            <person name="LaButti K."/>
            <person name="Larrondo L.F."/>
            <person name="Lindquist E."/>
            <person name="Ling A."/>
            <person name="Lombard V."/>
            <person name="Lucas S."/>
            <person name="Lundell T."/>
            <person name="Martin R."/>
            <person name="McLaughlin D.J."/>
            <person name="Morgenstern I."/>
            <person name="Morin E."/>
            <person name="Murat C."/>
            <person name="Nagy L.G."/>
            <person name="Nolan M."/>
            <person name="Ohm R.A."/>
            <person name="Patyshakuliyeva A."/>
            <person name="Rokas A."/>
            <person name="Ruiz-Duenas F.J."/>
            <person name="Sabat G."/>
            <person name="Salamov A."/>
            <person name="Samejima M."/>
            <person name="Schmutz J."/>
            <person name="Slot J.C."/>
            <person name="St John F."/>
            <person name="Stenlid J."/>
            <person name="Sun H."/>
            <person name="Sun S."/>
            <person name="Syed K."/>
            <person name="Tsang A."/>
            <person name="Wiebenga A."/>
            <person name="Young D."/>
            <person name="Pisabarro A."/>
            <person name="Eastwood D.C."/>
            <person name="Martin F."/>
            <person name="Cullen D."/>
            <person name="Grigoriev I.V."/>
            <person name="Hibbett D.S."/>
        </authorList>
    </citation>
    <scope>NUCLEOTIDE SEQUENCE [LARGE SCALE GENOMIC DNA]</scope>
    <source>
        <strain evidence="2">RWD-64-598 SS2</strain>
    </source>
</reference>
<dbReference type="Proteomes" id="UP000053558">
    <property type="component" value="Unassembled WGS sequence"/>
</dbReference>
<protein>
    <submittedName>
        <fullName evidence="1">Uncharacterized protein</fullName>
    </submittedName>
</protein>
<dbReference type="EMBL" id="JH711578">
    <property type="protein sequence ID" value="EIW81487.1"/>
    <property type="molecule type" value="Genomic_DNA"/>
</dbReference>
<accession>A0A5M3MR02</accession>
<evidence type="ECO:0000313" key="1">
    <source>
        <dbReference type="EMBL" id="EIW81487.1"/>
    </source>
</evidence>
<evidence type="ECO:0000313" key="2">
    <source>
        <dbReference type="Proteomes" id="UP000053558"/>
    </source>
</evidence>
<dbReference type="KEGG" id="cput:CONPUDRAFT_73206"/>
<dbReference type="RefSeq" id="XP_007768331.1">
    <property type="nucleotide sequence ID" value="XM_007770141.1"/>
</dbReference>
<gene>
    <name evidence="1" type="ORF">CONPUDRAFT_73206</name>
</gene>
<dbReference type="GeneID" id="19209094"/>
<sequence>MDRRFWSRIIIHVDAPYVTRHVINTFLAATRMRTIEIYVCYRGAPLMDPNLENRRILAAMECIRPHLSRCSKFTLKGLYRSSTVLASRLFDGVSAPKMDKLTSISAITDTDEPAQIIAFYCPKMSQLELDARSLADFVLAIDGRKDGASCSLSLVACRYRPPTIMDALSPKLFGDALIAAQGCPRENENADCKWDGSWLSVDGCPGFDDTFMNVLTQSRSVCPNLTDIQVGHSPCTPRALIQLAKARERLGKPLEALDVLGGIPLPSLAELTAIERRFDVIWWFEAWFELRGEEWVEANT</sequence>
<organism evidence="1 2">
    <name type="scientific">Coniophora puteana (strain RWD-64-598)</name>
    <name type="common">Brown rot fungus</name>
    <dbReference type="NCBI Taxonomy" id="741705"/>
    <lineage>
        <taxon>Eukaryota</taxon>
        <taxon>Fungi</taxon>
        <taxon>Dikarya</taxon>
        <taxon>Basidiomycota</taxon>
        <taxon>Agaricomycotina</taxon>
        <taxon>Agaricomycetes</taxon>
        <taxon>Agaricomycetidae</taxon>
        <taxon>Boletales</taxon>
        <taxon>Coniophorineae</taxon>
        <taxon>Coniophoraceae</taxon>
        <taxon>Coniophora</taxon>
    </lineage>
</organism>